<evidence type="ECO:0000313" key="2">
    <source>
        <dbReference type="Proteomes" id="UP000230709"/>
    </source>
</evidence>
<protein>
    <submittedName>
        <fullName evidence="1">Type II toxin-antitoxin system RelE/ParE family toxin</fullName>
    </submittedName>
</protein>
<gene>
    <name evidence="1" type="ORF">CQW49_06950</name>
</gene>
<name>A0A2D2CY38_METT3</name>
<evidence type="ECO:0000313" key="1">
    <source>
        <dbReference type="EMBL" id="ATQ67653.1"/>
    </source>
</evidence>
<reference evidence="2" key="1">
    <citation type="submission" date="2017-10" db="EMBL/GenBank/DDBJ databases">
        <title>Completed PacBio SMRT sequence of Methylosinus trichosporium OB3b reveals presence of a third large plasmid.</title>
        <authorList>
            <person name="Charles T.C."/>
            <person name="Lynch M.D.J."/>
            <person name="Heil J.R."/>
            <person name="Cheng J."/>
        </authorList>
    </citation>
    <scope>NUCLEOTIDE SEQUENCE [LARGE SCALE GENOMIC DNA]</scope>
    <source>
        <strain evidence="2">OB3b</strain>
    </source>
</reference>
<dbReference type="STRING" id="595536.GCA_000178815_03765"/>
<dbReference type="Proteomes" id="UP000230709">
    <property type="component" value="Chromosome"/>
</dbReference>
<dbReference type="AlphaFoldDB" id="A0A2D2CY38"/>
<proteinExistence type="predicted"/>
<dbReference type="PIRSF" id="PIRSF018634">
    <property type="entry name" value="UCP018634"/>
    <property type="match status" value="1"/>
</dbReference>
<organism evidence="1 2">
    <name type="scientific">Methylosinus trichosporium (strain ATCC 35070 / NCIMB 11131 / UNIQEM 75 / OB3b)</name>
    <dbReference type="NCBI Taxonomy" id="595536"/>
    <lineage>
        <taxon>Bacteria</taxon>
        <taxon>Pseudomonadati</taxon>
        <taxon>Pseudomonadota</taxon>
        <taxon>Alphaproteobacteria</taxon>
        <taxon>Hyphomicrobiales</taxon>
        <taxon>Methylocystaceae</taxon>
        <taxon>Methylosinus</taxon>
    </lineage>
</organism>
<dbReference type="KEGG" id="mtw:CQW49_06950"/>
<dbReference type="InterPro" id="IPR009387">
    <property type="entry name" value="HigB-2"/>
</dbReference>
<dbReference type="Pfam" id="PF06296">
    <property type="entry name" value="RelE"/>
    <property type="match status" value="1"/>
</dbReference>
<accession>A0A2D2CY38</accession>
<keyword evidence="2" id="KW-1185">Reference proteome</keyword>
<dbReference type="EMBL" id="CP023737">
    <property type="protein sequence ID" value="ATQ67653.1"/>
    <property type="molecule type" value="Genomic_DNA"/>
</dbReference>
<dbReference type="RefSeq" id="WP_003611999.1">
    <property type="nucleotide sequence ID" value="NZ_ADVE02000001.1"/>
</dbReference>
<sequence>MRVFKIRWFVRFARGERIDDESLSEAITRAARGLVDADLGGGLIKQRVARRGRGRSGGYRMIIAYQEKERAVFLYGFAKNERENIEPDELEDLRLVARGWLEATAERIEAAIADGALQEVQHDEESNA</sequence>